<gene>
    <name evidence="9" type="ORF">ACFPOG_16790</name>
</gene>
<evidence type="ECO:0000256" key="1">
    <source>
        <dbReference type="ARBA" id="ARBA00001938"/>
    </source>
</evidence>
<evidence type="ECO:0000313" key="10">
    <source>
        <dbReference type="Proteomes" id="UP001596044"/>
    </source>
</evidence>
<proteinExistence type="inferred from homology"/>
<dbReference type="Pfam" id="PF00198">
    <property type="entry name" value="2-oxoacid_dh"/>
    <property type="match status" value="1"/>
</dbReference>
<organism evidence="9 10">
    <name type="scientific">Paenibacillus aestuarii</name>
    <dbReference type="NCBI Taxonomy" id="516965"/>
    <lineage>
        <taxon>Bacteria</taxon>
        <taxon>Bacillati</taxon>
        <taxon>Bacillota</taxon>
        <taxon>Bacilli</taxon>
        <taxon>Bacillales</taxon>
        <taxon>Paenibacillaceae</taxon>
        <taxon>Paenibacillus</taxon>
    </lineage>
</organism>
<dbReference type="SUPFAM" id="SSF47005">
    <property type="entry name" value="Peripheral subunit-binding domain of 2-oxo acid dehydrogenase complex"/>
    <property type="match status" value="1"/>
</dbReference>
<dbReference type="InterPro" id="IPR000089">
    <property type="entry name" value="Biotin_lipoyl"/>
</dbReference>
<dbReference type="PROSITE" id="PS00189">
    <property type="entry name" value="LIPOYL"/>
    <property type="match status" value="1"/>
</dbReference>
<evidence type="ECO:0000256" key="6">
    <source>
        <dbReference type="RuleBase" id="RU003423"/>
    </source>
</evidence>
<dbReference type="PROSITE" id="PS51826">
    <property type="entry name" value="PSBD"/>
    <property type="match status" value="1"/>
</dbReference>
<dbReference type="PANTHER" id="PTHR43178:SF5">
    <property type="entry name" value="LIPOAMIDE ACYLTRANSFERASE COMPONENT OF BRANCHED-CHAIN ALPHA-KETO ACID DEHYDROGENASE COMPLEX, MITOCHONDRIAL"/>
    <property type="match status" value="1"/>
</dbReference>
<comment type="cofactor">
    <cofactor evidence="1 6">
        <name>(R)-lipoate</name>
        <dbReference type="ChEBI" id="CHEBI:83088"/>
    </cofactor>
</comment>
<feature type="domain" description="Lipoyl-binding" evidence="7">
    <location>
        <begin position="2"/>
        <end position="77"/>
    </location>
</feature>
<dbReference type="InterPro" id="IPR001078">
    <property type="entry name" value="2-oxoacid_DH_actylTfrase"/>
</dbReference>
<protein>
    <recommendedName>
        <fullName evidence="6">Dihydrolipoamide acetyltransferase component of pyruvate dehydrogenase complex</fullName>
        <ecNumber evidence="6">2.3.1.-</ecNumber>
    </recommendedName>
</protein>
<dbReference type="InterPro" id="IPR003016">
    <property type="entry name" value="2-oxoA_DH_lipoyl-BS"/>
</dbReference>
<reference evidence="10" key="1">
    <citation type="journal article" date="2019" name="Int. J. Syst. Evol. Microbiol.">
        <title>The Global Catalogue of Microorganisms (GCM) 10K type strain sequencing project: providing services to taxonomists for standard genome sequencing and annotation.</title>
        <authorList>
            <consortium name="The Broad Institute Genomics Platform"/>
            <consortium name="The Broad Institute Genome Sequencing Center for Infectious Disease"/>
            <person name="Wu L."/>
            <person name="Ma J."/>
        </authorList>
    </citation>
    <scope>NUCLEOTIDE SEQUENCE [LARGE SCALE GENOMIC DNA]</scope>
    <source>
        <strain evidence="10">KACC 11904</strain>
    </source>
</reference>
<dbReference type="EC" id="2.3.1.-" evidence="6"/>
<keyword evidence="5 6" id="KW-0012">Acyltransferase</keyword>
<evidence type="ECO:0000313" key="9">
    <source>
        <dbReference type="EMBL" id="MFC5449909.1"/>
    </source>
</evidence>
<dbReference type="Pfam" id="PF02817">
    <property type="entry name" value="E3_binding"/>
    <property type="match status" value="1"/>
</dbReference>
<dbReference type="Gene3D" id="2.40.50.100">
    <property type="match status" value="1"/>
</dbReference>
<dbReference type="RefSeq" id="WP_270884898.1">
    <property type="nucleotide sequence ID" value="NZ_JAQFVF010000080.1"/>
</dbReference>
<dbReference type="CDD" id="cd06849">
    <property type="entry name" value="lipoyl_domain"/>
    <property type="match status" value="1"/>
</dbReference>
<keyword evidence="4 6" id="KW-0450">Lipoyl</keyword>
<keyword evidence="10" id="KW-1185">Reference proteome</keyword>
<evidence type="ECO:0000256" key="4">
    <source>
        <dbReference type="ARBA" id="ARBA00022823"/>
    </source>
</evidence>
<dbReference type="Gene3D" id="3.30.559.10">
    <property type="entry name" value="Chloramphenicol acetyltransferase-like domain"/>
    <property type="match status" value="1"/>
</dbReference>
<evidence type="ECO:0000259" key="7">
    <source>
        <dbReference type="PROSITE" id="PS50968"/>
    </source>
</evidence>
<accession>A0ABW0K9B0</accession>
<dbReference type="SUPFAM" id="SSF51230">
    <property type="entry name" value="Single hybrid motif"/>
    <property type="match status" value="1"/>
</dbReference>
<feature type="domain" description="Peripheral subunit-binding (PSBD)" evidence="8">
    <location>
        <begin position="101"/>
        <end position="138"/>
    </location>
</feature>
<comment type="similarity">
    <text evidence="2 6">Belongs to the 2-oxoacid dehydrogenase family.</text>
</comment>
<dbReference type="InterPro" id="IPR004167">
    <property type="entry name" value="PSBD"/>
</dbReference>
<dbReference type="SUPFAM" id="SSF52777">
    <property type="entry name" value="CoA-dependent acyltransferases"/>
    <property type="match status" value="1"/>
</dbReference>
<dbReference type="InterPro" id="IPR023213">
    <property type="entry name" value="CAT-like_dom_sf"/>
</dbReference>
<evidence type="ECO:0000256" key="2">
    <source>
        <dbReference type="ARBA" id="ARBA00007317"/>
    </source>
</evidence>
<dbReference type="InterPro" id="IPR050743">
    <property type="entry name" value="2-oxoacid_DH_E2_comp"/>
</dbReference>
<dbReference type="Gene3D" id="4.10.320.10">
    <property type="entry name" value="E3-binding domain"/>
    <property type="match status" value="1"/>
</dbReference>
<name>A0ABW0K9B0_9BACL</name>
<evidence type="ECO:0000256" key="5">
    <source>
        <dbReference type="ARBA" id="ARBA00023315"/>
    </source>
</evidence>
<dbReference type="InterPro" id="IPR011053">
    <property type="entry name" value="Single_hybrid_motif"/>
</dbReference>
<dbReference type="Pfam" id="PF00364">
    <property type="entry name" value="Biotin_lipoyl"/>
    <property type="match status" value="1"/>
</dbReference>
<sequence length="410" mass="45278">MYVEWKLPDVGEGIHEAEIVRILVKTDDVVQADQVILEMQTDKAVVEIPSPVHGKVVKINVFEGELVRVGTVVFAFETINENQTDHQLQSVGSDKKLSPILTTPYIRKLARELAIDLQSVTGTGKGGRILEEDLRAYKEKIVPQVAFVLQAVDEKLNVQPKTGMNSGRDTPTSLVLLEERVPLRGLRKTIAERMVQSIFTAPQVTGMDDVDVSELVKIRKGAATLAAEQGIKLTYLPFIIKAVVSGLKKYPYLNAVIDADTNEIILKRYFNIGIAVDTPEGLLVPVIKHADTKSIMELAAEISELTEKALNRTLLVDDLQGSTFTISNIGSFGGKLATPILNYPEVAIMATGRITRKPVVQGEDSIVIRDIMTVSLTFDHRVIDGGMSARFNQHVFSYLENPILQLLELR</sequence>
<dbReference type="InterPro" id="IPR036625">
    <property type="entry name" value="E3-bd_dom_sf"/>
</dbReference>
<dbReference type="Proteomes" id="UP001596044">
    <property type="component" value="Unassembled WGS sequence"/>
</dbReference>
<evidence type="ECO:0000259" key="8">
    <source>
        <dbReference type="PROSITE" id="PS51826"/>
    </source>
</evidence>
<dbReference type="PROSITE" id="PS50968">
    <property type="entry name" value="BIOTINYL_LIPOYL"/>
    <property type="match status" value="1"/>
</dbReference>
<keyword evidence="3 6" id="KW-0808">Transferase</keyword>
<comment type="caution">
    <text evidence="9">The sequence shown here is derived from an EMBL/GenBank/DDBJ whole genome shotgun (WGS) entry which is preliminary data.</text>
</comment>
<dbReference type="EMBL" id="JBHSMJ010000022">
    <property type="protein sequence ID" value="MFC5449909.1"/>
    <property type="molecule type" value="Genomic_DNA"/>
</dbReference>
<evidence type="ECO:0000256" key="3">
    <source>
        <dbReference type="ARBA" id="ARBA00022679"/>
    </source>
</evidence>
<dbReference type="PANTHER" id="PTHR43178">
    <property type="entry name" value="DIHYDROLIPOAMIDE ACETYLTRANSFERASE COMPONENT OF PYRUVATE DEHYDROGENASE COMPLEX"/>
    <property type="match status" value="1"/>
</dbReference>